<dbReference type="Proteomes" id="UP000198122">
    <property type="component" value="Unassembled WGS sequence"/>
</dbReference>
<feature type="binding site" evidence="12">
    <location>
        <position position="69"/>
    </location>
    <ligand>
        <name>GTP</name>
        <dbReference type="ChEBI" id="CHEBI:37565"/>
    </ligand>
</feature>
<dbReference type="GO" id="GO:0005525">
    <property type="term" value="F:GTP binding"/>
    <property type="evidence" value="ECO:0007669"/>
    <property type="project" value="UniProtKB-UniRule"/>
</dbReference>
<dbReference type="GO" id="GO:0061799">
    <property type="term" value="F:cyclic pyranopterin monophosphate synthase activity"/>
    <property type="evidence" value="ECO:0007669"/>
    <property type="project" value="TreeGrafter"/>
</dbReference>
<dbReference type="InterPro" id="IPR040064">
    <property type="entry name" value="MoaA-like"/>
</dbReference>
<dbReference type="InterPro" id="IPR013785">
    <property type="entry name" value="Aldolase_TIM"/>
</dbReference>
<evidence type="ECO:0000259" key="14">
    <source>
        <dbReference type="PROSITE" id="PS51918"/>
    </source>
</evidence>
<feature type="binding site" evidence="12">
    <location>
        <position position="31"/>
    </location>
    <ligand>
        <name>S-adenosyl-L-methionine</name>
        <dbReference type="ChEBI" id="CHEBI:59789"/>
    </ligand>
</feature>
<dbReference type="InterPro" id="IPR050105">
    <property type="entry name" value="MoCo_biosynth_MoaA/MoaC"/>
</dbReference>
<comment type="subunit">
    <text evidence="12">Monomer and homodimer.</text>
</comment>
<dbReference type="PANTHER" id="PTHR22960:SF0">
    <property type="entry name" value="MOLYBDENUM COFACTOR BIOSYNTHESIS PROTEIN 1"/>
    <property type="match status" value="1"/>
</dbReference>
<dbReference type="Pfam" id="PF04055">
    <property type="entry name" value="Radical_SAM"/>
    <property type="match status" value="1"/>
</dbReference>
<dbReference type="NCBIfam" id="TIGR02666">
    <property type="entry name" value="moaA"/>
    <property type="match status" value="1"/>
</dbReference>
<organism evidence="15 16">
    <name type="scientific">Kytococcus aerolatus</name>
    <dbReference type="NCBI Taxonomy" id="592308"/>
    <lineage>
        <taxon>Bacteria</taxon>
        <taxon>Bacillati</taxon>
        <taxon>Actinomycetota</taxon>
        <taxon>Actinomycetes</taxon>
        <taxon>Micrococcales</taxon>
        <taxon>Kytococcaceae</taxon>
        <taxon>Kytococcus</taxon>
    </lineage>
</organism>
<evidence type="ECO:0000256" key="12">
    <source>
        <dbReference type="HAMAP-Rule" id="MF_01225"/>
    </source>
</evidence>
<dbReference type="SMART" id="SM00729">
    <property type="entry name" value="Elp3"/>
    <property type="match status" value="1"/>
</dbReference>
<reference evidence="15 16" key="1">
    <citation type="submission" date="2017-06" db="EMBL/GenBank/DDBJ databases">
        <authorList>
            <person name="Kim H.J."/>
            <person name="Triplett B.A."/>
        </authorList>
    </citation>
    <scope>NUCLEOTIDE SEQUENCE [LARGE SCALE GENOMIC DNA]</scope>
    <source>
        <strain evidence="15 16">DSM 22179</strain>
    </source>
</reference>
<feature type="binding site" evidence="12">
    <location>
        <position position="264"/>
    </location>
    <ligand>
        <name>[4Fe-4S] cluster</name>
        <dbReference type="ChEBI" id="CHEBI:49883"/>
        <label>2</label>
        <note>4Fe-4S-substrate</note>
    </ligand>
</feature>
<evidence type="ECO:0000256" key="9">
    <source>
        <dbReference type="ARBA" id="ARBA00023150"/>
    </source>
</evidence>
<dbReference type="InterPro" id="IPR007197">
    <property type="entry name" value="rSAM"/>
</dbReference>
<evidence type="ECO:0000256" key="6">
    <source>
        <dbReference type="ARBA" id="ARBA00023004"/>
    </source>
</evidence>
<comment type="function">
    <text evidence="12">Catalyzes the cyclization of GTP to (8S)-3',8-cyclo-7,8-dihydroguanosine 5'-triphosphate.</text>
</comment>
<evidence type="ECO:0000256" key="7">
    <source>
        <dbReference type="ARBA" id="ARBA00023014"/>
    </source>
</evidence>
<dbReference type="InterPro" id="IPR006638">
    <property type="entry name" value="Elp3/MiaA/NifB-like_rSAM"/>
</dbReference>
<accession>A0A212T934</accession>
<feature type="binding site" evidence="12">
    <location>
        <position position="161"/>
    </location>
    <ligand>
        <name>GTP</name>
        <dbReference type="ChEBI" id="CHEBI:37565"/>
    </ligand>
</feature>
<comment type="cofactor">
    <cofactor evidence="12">
        <name>[4Fe-4S] cluster</name>
        <dbReference type="ChEBI" id="CHEBI:49883"/>
    </cofactor>
    <text evidence="12">Binds 2 [4Fe-4S] clusters. Binds 1 [4Fe-4S] cluster coordinated with 3 cysteines and an exchangeable S-adenosyl-L-methionine and 1 [4Fe-4S] cluster coordinated with 3 cysteines and the GTP-derived substrate.</text>
</comment>
<evidence type="ECO:0000256" key="5">
    <source>
        <dbReference type="ARBA" id="ARBA00022741"/>
    </source>
</evidence>
<evidence type="ECO:0000256" key="8">
    <source>
        <dbReference type="ARBA" id="ARBA00023134"/>
    </source>
</evidence>
<feature type="binding site" evidence="12">
    <location>
        <position position="29"/>
    </location>
    <ligand>
        <name>[4Fe-4S] cluster</name>
        <dbReference type="ChEBI" id="CHEBI:49883"/>
        <label>1</label>
        <note>4Fe-4S-S-AdoMet</note>
    </ligand>
</feature>
<feature type="binding site" evidence="12">
    <location>
        <position position="261"/>
    </location>
    <ligand>
        <name>[4Fe-4S] cluster</name>
        <dbReference type="ChEBI" id="CHEBI:49883"/>
        <label>2</label>
        <note>4Fe-4S-substrate</note>
    </ligand>
</feature>
<evidence type="ECO:0000313" key="15">
    <source>
        <dbReference type="EMBL" id="SNC62326.1"/>
    </source>
</evidence>
<dbReference type="CDD" id="cd01335">
    <property type="entry name" value="Radical_SAM"/>
    <property type="match status" value="1"/>
</dbReference>
<dbReference type="SFLD" id="SFLDG01067">
    <property type="entry name" value="SPASM/twitch_domain_containing"/>
    <property type="match status" value="1"/>
</dbReference>
<sequence>MSHLPLVDRFGRVATDLRLSVTDVCNLRCTYCLPEVVDGWLPRAEVLDREELVRLARIGTRTLGIEKIRLTGGEPLTRPDLVEIVADLHRALPEVELALTTNGLGLARKAGALREAGLSRVNVSLDTVDRHTYAQITRRDRLDEVLEGLSAAVAAGLTPVKVNCVPTRGINDDGLLDLVDHCVETGCELRFIEQMPIGAPRDWARENLVTAQEVRAQVATRYELREVPARGAAPAELFDLWRDGEQMGRIGTIASVTEPFCGSCDRTRISADGQLRSCLFSQDETDLRGLLRGGADDEQIARAWLGTMAAKPRAHGSDAGGFGEDFVQPERPMNAIGG</sequence>
<dbReference type="PANTHER" id="PTHR22960">
    <property type="entry name" value="MOLYBDOPTERIN COFACTOR SYNTHESIS PROTEIN A"/>
    <property type="match status" value="1"/>
</dbReference>
<dbReference type="RefSeq" id="WP_088817640.1">
    <property type="nucleotide sequence ID" value="NZ_FYEZ01000001.1"/>
</dbReference>
<feature type="binding site" evidence="12">
    <location>
        <position position="18"/>
    </location>
    <ligand>
        <name>GTP</name>
        <dbReference type="ChEBI" id="CHEBI:37565"/>
    </ligand>
</feature>
<feature type="binding site" evidence="12">
    <location>
        <position position="32"/>
    </location>
    <ligand>
        <name>[4Fe-4S] cluster</name>
        <dbReference type="ChEBI" id="CHEBI:49883"/>
        <label>1</label>
        <note>4Fe-4S-S-AdoMet</note>
    </ligand>
</feature>
<dbReference type="PROSITE" id="PS51918">
    <property type="entry name" value="RADICAL_SAM"/>
    <property type="match status" value="1"/>
</dbReference>
<evidence type="ECO:0000313" key="16">
    <source>
        <dbReference type="Proteomes" id="UP000198122"/>
    </source>
</evidence>
<gene>
    <name evidence="12" type="primary">moaA</name>
    <name evidence="15" type="ORF">SAMN05445756_0670</name>
</gene>
<keyword evidence="4 12" id="KW-0479">Metal-binding</keyword>
<dbReference type="AlphaFoldDB" id="A0A212T934"/>
<dbReference type="InterPro" id="IPR058240">
    <property type="entry name" value="rSAM_sf"/>
</dbReference>
<dbReference type="HAMAP" id="MF_01225_B">
    <property type="entry name" value="MoaA_B"/>
    <property type="match status" value="1"/>
</dbReference>
<feature type="binding site" evidence="12">
    <location>
        <position position="73"/>
    </location>
    <ligand>
        <name>S-adenosyl-L-methionine</name>
        <dbReference type="ChEBI" id="CHEBI:59789"/>
    </ligand>
</feature>
<keyword evidence="10 12" id="KW-0456">Lyase</keyword>
<feature type="binding site" evidence="12">
    <location>
        <position position="195"/>
    </location>
    <ligand>
        <name>S-adenosyl-L-methionine</name>
        <dbReference type="ChEBI" id="CHEBI:59789"/>
    </ligand>
</feature>
<evidence type="ECO:0000256" key="4">
    <source>
        <dbReference type="ARBA" id="ARBA00022723"/>
    </source>
</evidence>
<dbReference type="GO" id="GO:0051539">
    <property type="term" value="F:4 iron, 4 sulfur cluster binding"/>
    <property type="evidence" value="ECO:0007669"/>
    <property type="project" value="UniProtKB-UniRule"/>
</dbReference>
<dbReference type="SFLD" id="SFLDS00029">
    <property type="entry name" value="Radical_SAM"/>
    <property type="match status" value="1"/>
</dbReference>
<evidence type="ECO:0000256" key="3">
    <source>
        <dbReference type="ARBA" id="ARBA00022691"/>
    </source>
</evidence>
<feature type="binding site" evidence="12">
    <location>
        <position position="278"/>
    </location>
    <ligand>
        <name>[4Fe-4S] cluster</name>
        <dbReference type="ChEBI" id="CHEBI:49883"/>
        <label>2</label>
        <note>4Fe-4S-substrate</note>
    </ligand>
</feature>
<evidence type="ECO:0000256" key="10">
    <source>
        <dbReference type="ARBA" id="ARBA00023239"/>
    </source>
</evidence>
<proteinExistence type="inferred from homology"/>
<protein>
    <recommendedName>
        <fullName evidence="1 12">GTP 3',8-cyclase</fullName>
        <ecNumber evidence="1 12">4.1.99.22</ecNumber>
    </recommendedName>
    <alternativeName>
        <fullName evidence="12">Molybdenum cofactor biosynthesis protein A</fullName>
    </alternativeName>
</protein>
<dbReference type="InterPro" id="IPR013483">
    <property type="entry name" value="MoaA"/>
</dbReference>
<dbReference type="UniPathway" id="UPA00344"/>
<dbReference type="PROSITE" id="PS01305">
    <property type="entry name" value="MOAA_NIFB_PQQE"/>
    <property type="match status" value="1"/>
</dbReference>
<keyword evidence="8 12" id="KW-0342">GTP-binding</keyword>
<comment type="pathway">
    <text evidence="12">Cofactor biosynthesis; molybdopterin biosynthesis.</text>
</comment>
<dbReference type="OrthoDB" id="9763993at2"/>
<dbReference type="CDD" id="cd21117">
    <property type="entry name" value="Twitch_MoaA"/>
    <property type="match status" value="1"/>
</dbReference>
<dbReference type="EC" id="4.1.99.22" evidence="1 12"/>
<dbReference type="Gene3D" id="3.20.20.70">
    <property type="entry name" value="Aldolase class I"/>
    <property type="match status" value="1"/>
</dbReference>
<evidence type="ECO:0000256" key="1">
    <source>
        <dbReference type="ARBA" id="ARBA00012167"/>
    </source>
</evidence>
<dbReference type="GO" id="GO:0006777">
    <property type="term" value="P:Mo-molybdopterin cofactor biosynthetic process"/>
    <property type="evidence" value="ECO:0007669"/>
    <property type="project" value="UniProtKB-UniRule"/>
</dbReference>
<dbReference type="SFLD" id="SFLDG01383">
    <property type="entry name" value="cyclic_pyranopterin_phosphate"/>
    <property type="match status" value="1"/>
</dbReference>
<keyword evidence="3 12" id="KW-0949">S-adenosyl-L-methionine</keyword>
<feature type="binding site" evidence="12">
    <location>
        <position position="124"/>
    </location>
    <ligand>
        <name>S-adenosyl-L-methionine</name>
        <dbReference type="ChEBI" id="CHEBI:59789"/>
    </ligand>
</feature>
<dbReference type="SUPFAM" id="SSF102114">
    <property type="entry name" value="Radical SAM enzymes"/>
    <property type="match status" value="1"/>
</dbReference>
<feature type="binding site" evidence="12">
    <location>
        <position position="100"/>
    </location>
    <ligand>
        <name>GTP</name>
        <dbReference type="ChEBI" id="CHEBI:37565"/>
    </ligand>
</feature>
<dbReference type="GO" id="GO:1904047">
    <property type="term" value="F:S-adenosyl-L-methionine binding"/>
    <property type="evidence" value="ECO:0007669"/>
    <property type="project" value="UniProtKB-UniRule"/>
</dbReference>
<evidence type="ECO:0000256" key="11">
    <source>
        <dbReference type="ARBA" id="ARBA00048697"/>
    </source>
</evidence>
<dbReference type="SFLD" id="SFLDG01386">
    <property type="entry name" value="main_SPASM_domain-containing"/>
    <property type="match status" value="1"/>
</dbReference>
<dbReference type="GO" id="GO:0046872">
    <property type="term" value="F:metal ion binding"/>
    <property type="evidence" value="ECO:0007669"/>
    <property type="project" value="UniProtKB-KW"/>
</dbReference>
<keyword evidence="16" id="KW-1185">Reference proteome</keyword>
<keyword evidence="2 12" id="KW-0004">4Fe-4S</keyword>
<dbReference type="Pfam" id="PF06463">
    <property type="entry name" value="Mob_synth_C"/>
    <property type="match status" value="1"/>
</dbReference>
<dbReference type="InterPro" id="IPR010505">
    <property type="entry name" value="MoaA_twitch"/>
</dbReference>
<dbReference type="GO" id="GO:0061798">
    <property type="term" value="F:GTP 3',8'-cyclase activity"/>
    <property type="evidence" value="ECO:0007669"/>
    <property type="project" value="UniProtKB-UniRule"/>
</dbReference>
<name>A0A212T934_9MICO</name>
<feature type="region of interest" description="Disordered" evidence="13">
    <location>
        <begin position="314"/>
        <end position="338"/>
    </location>
</feature>
<feature type="binding site" evidence="12">
    <location>
        <begin position="266"/>
        <end position="268"/>
    </location>
    <ligand>
        <name>GTP</name>
        <dbReference type="ChEBI" id="CHEBI:37565"/>
    </ligand>
</feature>
<evidence type="ECO:0000256" key="13">
    <source>
        <dbReference type="SAM" id="MobiDB-lite"/>
    </source>
</evidence>
<keyword evidence="6 12" id="KW-0408">Iron</keyword>
<keyword evidence="7 12" id="KW-0411">Iron-sulfur</keyword>
<feature type="domain" description="Radical SAM core" evidence="14">
    <location>
        <begin position="9"/>
        <end position="235"/>
    </location>
</feature>
<comment type="similarity">
    <text evidence="12">Belongs to the radical SAM superfamily. MoaA family.</text>
</comment>
<evidence type="ECO:0000256" key="2">
    <source>
        <dbReference type="ARBA" id="ARBA00022485"/>
    </source>
</evidence>
<dbReference type="InterPro" id="IPR000385">
    <property type="entry name" value="MoaA_NifB_PqqE_Fe-S-bd_CS"/>
</dbReference>
<keyword evidence="9 12" id="KW-0501">Molybdenum cofactor biosynthesis</keyword>
<dbReference type="EMBL" id="FYEZ01000001">
    <property type="protein sequence ID" value="SNC62326.1"/>
    <property type="molecule type" value="Genomic_DNA"/>
</dbReference>
<comment type="catalytic activity">
    <reaction evidence="11 12">
        <text>GTP + AH2 + S-adenosyl-L-methionine = (8S)-3',8-cyclo-7,8-dihydroguanosine 5'-triphosphate + 5'-deoxyadenosine + L-methionine + A + H(+)</text>
        <dbReference type="Rhea" id="RHEA:49576"/>
        <dbReference type="ChEBI" id="CHEBI:13193"/>
        <dbReference type="ChEBI" id="CHEBI:15378"/>
        <dbReference type="ChEBI" id="CHEBI:17319"/>
        <dbReference type="ChEBI" id="CHEBI:17499"/>
        <dbReference type="ChEBI" id="CHEBI:37565"/>
        <dbReference type="ChEBI" id="CHEBI:57844"/>
        <dbReference type="ChEBI" id="CHEBI:59789"/>
        <dbReference type="ChEBI" id="CHEBI:131766"/>
        <dbReference type="EC" id="4.1.99.22"/>
    </reaction>
</comment>
<feature type="binding site" evidence="12">
    <location>
        <position position="25"/>
    </location>
    <ligand>
        <name>[4Fe-4S] cluster</name>
        <dbReference type="ChEBI" id="CHEBI:49883"/>
        <label>1</label>
        <note>4Fe-4S-S-AdoMet</note>
    </ligand>
</feature>
<keyword evidence="5 12" id="KW-0547">Nucleotide-binding</keyword>